<evidence type="ECO:0000256" key="5">
    <source>
        <dbReference type="ARBA" id="ARBA00022989"/>
    </source>
</evidence>
<dbReference type="Gene3D" id="1.20.1250.20">
    <property type="entry name" value="MFS general substrate transporter like domains"/>
    <property type="match status" value="2"/>
</dbReference>
<feature type="transmembrane region" description="Helical" evidence="8">
    <location>
        <begin position="198"/>
        <end position="215"/>
    </location>
</feature>
<dbReference type="Proteomes" id="UP001202244">
    <property type="component" value="Chromosome"/>
</dbReference>
<keyword evidence="10" id="KW-1185">Reference proteome</keyword>
<evidence type="ECO:0000313" key="10">
    <source>
        <dbReference type="Proteomes" id="UP001202244"/>
    </source>
</evidence>
<dbReference type="EMBL" id="CP093846">
    <property type="protein sequence ID" value="UNS95324.1"/>
    <property type="molecule type" value="Genomic_DNA"/>
</dbReference>
<feature type="transmembrane region" description="Helical" evidence="8">
    <location>
        <begin position="285"/>
        <end position="309"/>
    </location>
</feature>
<feature type="transmembrane region" description="Helical" evidence="8">
    <location>
        <begin position="60"/>
        <end position="79"/>
    </location>
</feature>
<sequence length="444" mass="46990">MLALEYFVFGTWKPTMGLVMSQNGLGDKIGLVFIFAAIAAMLSPLFVGALADRFFPAQKVFGVLHLAGGTLLVLMPQAIVNRQGALFVLLLFAFMLFFQPTQAMPNSISFAHLQGRTHVFPYLRALGTGSWIIAGIVVGQGGLSAHPAIFYIAAAVSFALGLYSFSLPSTPPLSKGRGFRPLDMIGAGAFPLFKRRTFAVLIACILLTFIPASTYNDYGATYLDAAGVHNVASIMSIGQAAEFVVMLLLPRLLVKFGFRKILVTGALTWILRCVLFLTLTHGQVWLAVTVVALHGVTTDFFMVTIYMYVDRMVAPALRSQAQALVFFFQLGVGSLLGAVAASSIYNSVIGNATTSDLSDWQPIWLVAAAAAVLNALLMVFFLGKDDPGQEQHGEAETGSEDAPRAADAPNPAQASAAVGGSPEGNEGEAGTPADSGGSTATPHC</sequence>
<evidence type="ECO:0000256" key="2">
    <source>
        <dbReference type="ARBA" id="ARBA00022448"/>
    </source>
</evidence>
<keyword evidence="2" id="KW-0813">Transport</keyword>
<gene>
    <name evidence="9" type="ORF">MMF93_01710</name>
</gene>
<comment type="subcellular location">
    <subcellularLocation>
        <location evidence="1">Cell membrane</location>
        <topology evidence="1">Multi-pass membrane protein</topology>
    </subcellularLocation>
</comment>
<feature type="transmembrane region" description="Helical" evidence="8">
    <location>
        <begin position="321"/>
        <end position="343"/>
    </location>
</feature>
<name>A0ABY3XLP6_9ACTN</name>
<evidence type="ECO:0000256" key="3">
    <source>
        <dbReference type="ARBA" id="ARBA00022475"/>
    </source>
</evidence>
<keyword evidence="4 8" id="KW-0812">Transmembrane</keyword>
<feature type="transmembrane region" description="Helical" evidence="8">
    <location>
        <begin position="148"/>
        <end position="167"/>
    </location>
</feature>
<feature type="transmembrane region" description="Helical" evidence="8">
    <location>
        <begin position="227"/>
        <end position="249"/>
    </location>
</feature>
<feature type="transmembrane region" description="Helical" evidence="8">
    <location>
        <begin position="122"/>
        <end position="142"/>
    </location>
</feature>
<organism evidence="9 10">
    <name type="scientific">Streptomyces tubbatahanensis</name>
    <dbReference type="NCBI Taxonomy" id="2923272"/>
    <lineage>
        <taxon>Bacteria</taxon>
        <taxon>Bacillati</taxon>
        <taxon>Actinomycetota</taxon>
        <taxon>Actinomycetes</taxon>
        <taxon>Kitasatosporales</taxon>
        <taxon>Streptomycetaceae</taxon>
        <taxon>Streptomyces</taxon>
    </lineage>
</organism>
<feature type="compositionally biased region" description="Low complexity" evidence="7">
    <location>
        <begin position="405"/>
        <end position="417"/>
    </location>
</feature>
<accession>A0ABY3XLP6</accession>
<evidence type="ECO:0000256" key="8">
    <source>
        <dbReference type="SAM" id="Phobius"/>
    </source>
</evidence>
<dbReference type="PANTHER" id="PTHR23522">
    <property type="entry name" value="BLL5896 PROTEIN"/>
    <property type="match status" value="1"/>
</dbReference>
<evidence type="ECO:0000256" key="7">
    <source>
        <dbReference type="SAM" id="MobiDB-lite"/>
    </source>
</evidence>
<keyword evidence="3" id="KW-1003">Cell membrane</keyword>
<keyword evidence="5 8" id="KW-1133">Transmembrane helix</keyword>
<reference evidence="9 10" key="1">
    <citation type="journal article" date="2023" name="Microbiol. Spectr.">
        <title>Synergy between Genome Mining, Metabolomics, and Bioinformatics Uncovers Antibacterial Chlorinated Carbazole Alkaloids and Their Biosynthetic Gene Cluster from Streptomyces tubbatahanensis sp. nov., a Novel Actinomycete Isolated from Sulu Sea, Philippines.</title>
        <authorList>
            <person name="Tenebro C.P."/>
            <person name="Trono D.J.V.L."/>
            <person name="Balida L.A.P."/>
            <person name="Bayog L.K.A."/>
            <person name="Bruna J.R."/>
            <person name="Sabido E.M."/>
            <person name="Caspe D.P.C."/>
            <person name="de Los Santos E.L.C."/>
            <person name="Saludes J.P."/>
            <person name="Dalisay D.S."/>
        </authorList>
    </citation>
    <scope>NUCLEOTIDE SEQUENCE [LARGE SCALE GENOMIC DNA]</scope>
    <source>
        <strain evidence="9 10">DSD3025</strain>
    </source>
</reference>
<evidence type="ECO:0000256" key="4">
    <source>
        <dbReference type="ARBA" id="ARBA00022692"/>
    </source>
</evidence>
<evidence type="ECO:0000256" key="6">
    <source>
        <dbReference type="ARBA" id="ARBA00023136"/>
    </source>
</evidence>
<proteinExistence type="predicted"/>
<evidence type="ECO:0000313" key="9">
    <source>
        <dbReference type="EMBL" id="UNS95324.1"/>
    </source>
</evidence>
<dbReference type="PANTHER" id="PTHR23522:SF4">
    <property type="entry name" value="NUCLEOSIDE PERMEASE NUPG-RELATED"/>
    <property type="match status" value="1"/>
</dbReference>
<dbReference type="SUPFAM" id="SSF103473">
    <property type="entry name" value="MFS general substrate transporter"/>
    <property type="match status" value="1"/>
</dbReference>
<feature type="region of interest" description="Disordered" evidence="7">
    <location>
        <begin position="388"/>
        <end position="444"/>
    </location>
</feature>
<dbReference type="InterPro" id="IPR004740">
    <property type="entry name" value="Nuc_H_symport"/>
</dbReference>
<dbReference type="InterPro" id="IPR036259">
    <property type="entry name" value="MFS_trans_sf"/>
</dbReference>
<evidence type="ECO:0000256" key="1">
    <source>
        <dbReference type="ARBA" id="ARBA00004651"/>
    </source>
</evidence>
<keyword evidence="6 8" id="KW-0472">Membrane</keyword>
<feature type="transmembrane region" description="Helical" evidence="8">
    <location>
        <begin position="29"/>
        <end position="48"/>
    </location>
</feature>
<protein>
    <submittedName>
        <fullName evidence="9">MFS transporter</fullName>
    </submittedName>
</protein>
<feature type="transmembrane region" description="Helical" evidence="8">
    <location>
        <begin position="261"/>
        <end position="279"/>
    </location>
</feature>
<feature type="transmembrane region" description="Helical" evidence="8">
    <location>
        <begin position="85"/>
        <end position="101"/>
    </location>
</feature>
<feature type="transmembrane region" description="Helical" evidence="8">
    <location>
        <begin position="363"/>
        <end position="382"/>
    </location>
</feature>
<dbReference type="Pfam" id="PF03825">
    <property type="entry name" value="Nuc_H_symport"/>
    <property type="match status" value="1"/>
</dbReference>